<feature type="region of interest" description="Disordered" evidence="1">
    <location>
        <begin position="1"/>
        <end position="41"/>
    </location>
</feature>
<accession>A0A4Y1RE65</accession>
<name>A0A4Y1RE65_PRUDU</name>
<gene>
    <name evidence="2" type="ORF">Prudu_012983</name>
</gene>
<dbReference type="AlphaFoldDB" id="A0A4Y1RE65"/>
<proteinExistence type="predicted"/>
<reference evidence="2" key="1">
    <citation type="journal article" date="2019" name="Science">
        <title>Mutation of a bHLH transcription factor allowed almond domestication.</title>
        <authorList>
            <person name="Sanchez-Perez R."/>
            <person name="Pavan S."/>
            <person name="Mazzeo R."/>
            <person name="Moldovan C."/>
            <person name="Aiese Cigliano R."/>
            <person name="Del Cueto J."/>
            <person name="Ricciardi F."/>
            <person name="Lotti C."/>
            <person name="Ricciardi L."/>
            <person name="Dicenta F."/>
            <person name="Lopez-Marques R.L."/>
            <person name="Lindberg Moller B."/>
        </authorList>
    </citation>
    <scope>NUCLEOTIDE SEQUENCE</scope>
</reference>
<sequence length="137" mass="14827">SSPRPLVLPADLRPPSTIPISGTGANRTSSPAVLPTNTSRGGTGFWPESAIFADCGVQTSSSDFSSFLHQIDRAPGARQNCKRDFRGVEAVDVRGIHHRATHNLSASSQVKRFEDGQNTGETLPNFRQKSKEILKKI</sequence>
<evidence type="ECO:0000256" key="1">
    <source>
        <dbReference type="SAM" id="MobiDB-lite"/>
    </source>
</evidence>
<organism evidence="2">
    <name type="scientific">Prunus dulcis</name>
    <name type="common">Almond</name>
    <name type="synonym">Amygdalus dulcis</name>
    <dbReference type="NCBI Taxonomy" id="3755"/>
    <lineage>
        <taxon>Eukaryota</taxon>
        <taxon>Viridiplantae</taxon>
        <taxon>Streptophyta</taxon>
        <taxon>Embryophyta</taxon>
        <taxon>Tracheophyta</taxon>
        <taxon>Spermatophyta</taxon>
        <taxon>Magnoliopsida</taxon>
        <taxon>eudicotyledons</taxon>
        <taxon>Gunneridae</taxon>
        <taxon>Pentapetalae</taxon>
        <taxon>rosids</taxon>
        <taxon>fabids</taxon>
        <taxon>Rosales</taxon>
        <taxon>Rosaceae</taxon>
        <taxon>Amygdaloideae</taxon>
        <taxon>Amygdaleae</taxon>
        <taxon>Prunus</taxon>
    </lineage>
</organism>
<feature type="non-terminal residue" evidence="2">
    <location>
        <position position="1"/>
    </location>
</feature>
<dbReference type="EMBL" id="AP019300">
    <property type="protein sequence ID" value="BBH02434.1"/>
    <property type="molecule type" value="Genomic_DNA"/>
</dbReference>
<protein>
    <submittedName>
        <fullName evidence="2">Uncharacterized protein</fullName>
    </submittedName>
</protein>
<evidence type="ECO:0000313" key="2">
    <source>
        <dbReference type="EMBL" id="BBH02434.1"/>
    </source>
</evidence>
<feature type="compositionally biased region" description="Polar residues" evidence="1">
    <location>
        <begin position="18"/>
        <end position="40"/>
    </location>
</feature>